<accession>A0ABT8RJT1</accession>
<keyword evidence="2" id="KW-1185">Reference proteome</keyword>
<reference evidence="1" key="1">
    <citation type="submission" date="2023-07" db="EMBL/GenBank/DDBJ databases">
        <title>The genome sequence of Rhodocytophaga aerolata KACC 12507.</title>
        <authorList>
            <person name="Zhang X."/>
        </authorList>
    </citation>
    <scope>NUCLEOTIDE SEQUENCE</scope>
    <source>
        <strain evidence="1">KACC 12507</strain>
    </source>
</reference>
<name>A0ABT8RJT1_9BACT</name>
<evidence type="ECO:0000313" key="2">
    <source>
        <dbReference type="Proteomes" id="UP001168528"/>
    </source>
</evidence>
<sequence length="107" mass="12553">MARPKQVITRDVEVRVRFTPLEKKAVALMAEKVGLSLSEYIRQAAFNREMKMRFTTEELNLYKQLHIFRNNFAAIANLVKSRTESTELLIAIIQLKEEMEAHLKKFQ</sequence>
<evidence type="ECO:0008006" key="3">
    <source>
        <dbReference type="Google" id="ProtNLM"/>
    </source>
</evidence>
<dbReference type="RefSeq" id="WP_302042320.1">
    <property type="nucleotide sequence ID" value="NZ_JAUKPO010000065.1"/>
</dbReference>
<comment type="caution">
    <text evidence="1">The sequence shown here is derived from an EMBL/GenBank/DDBJ whole genome shotgun (WGS) entry which is preliminary data.</text>
</comment>
<gene>
    <name evidence="1" type="ORF">Q0590_34945</name>
</gene>
<dbReference type="InterPro" id="IPR053842">
    <property type="entry name" value="NikA-like"/>
</dbReference>
<dbReference type="EMBL" id="JAUKPO010000065">
    <property type="protein sequence ID" value="MDO1451523.1"/>
    <property type="molecule type" value="Genomic_DNA"/>
</dbReference>
<evidence type="ECO:0000313" key="1">
    <source>
        <dbReference type="EMBL" id="MDO1451523.1"/>
    </source>
</evidence>
<organism evidence="1 2">
    <name type="scientific">Rhodocytophaga aerolata</name>
    <dbReference type="NCBI Taxonomy" id="455078"/>
    <lineage>
        <taxon>Bacteria</taxon>
        <taxon>Pseudomonadati</taxon>
        <taxon>Bacteroidota</taxon>
        <taxon>Cytophagia</taxon>
        <taxon>Cytophagales</taxon>
        <taxon>Rhodocytophagaceae</taxon>
        <taxon>Rhodocytophaga</taxon>
    </lineage>
</organism>
<dbReference type="Gene3D" id="1.10.1220.10">
    <property type="entry name" value="Met repressor-like"/>
    <property type="match status" value="1"/>
</dbReference>
<protein>
    <recommendedName>
        <fullName evidence="3">Mobilization protein</fullName>
    </recommendedName>
</protein>
<proteinExistence type="predicted"/>
<dbReference type="Pfam" id="PF21983">
    <property type="entry name" value="NikA-like"/>
    <property type="match status" value="1"/>
</dbReference>
<dbReference type="InterPro" id="IPR013321">
    <property type="entry name" value="Arc_rbn_hlx_hlx"/>
</dbReference>
<dbReference type="Proteomes" id="UP001168528">
    <property type="component" value="Unassembled WGS sequence"/>
</dbReference>